<dbReference type="AlphaFoldDB" id="A0A2M7RBQ0"/>
<keyword evidence="1" id="KW-0472">Membrane</keyword>
<dbReference type="PANTHER" id="PTHR33383">
    <property type="entry name" value="MEMBRANE PROTEIN INSERTION EFFICIENCY FACTOR-RELATED"/>
    <property type="match status" value="1"/>
</dbReference>
<proteinExistence type="inferred from homology"/>
<dbReference type="SMART" id="SM01234">
    <property type="entry name" value="Haemolytic"/>
    <property type="match status" value="1"/>
</dbReference>
<comment type="caution">
    <text evidence="2">The sequence shown here is derived from an EMBL/GenBank/DDBJ whole genome shotgun (WGS) entry which is preliminary data.</text>
</comment>
<evidence type="ECO:0000313" key="3">
    <source>
        <dbReference type="Proteomes" id="UP000228689"/>
    </source>
</evidence>
<comment type="similarity">
    <text evidence="1">Belongs to the UPF0161 family.</text>
</comment>
<dbReference type="NCBIfam" id="TIGR00278">
    <property type="entry name" value="membrane protein insertion efficiency factor YidD"/>
    <property type="match status" value="1"/>
</dbReference>
<protein>
    <recommendedName>
        <fullName evidence="1">Putative membrane protein insertion efficiency factor</fullName>
    </recommendedName>
</protein>
<name>A0A2M7RBQ0_9BACT</name>
<dbReference type="InterPro" id="IPR002696">
    <property type="entry name" value="Membr_insert_effic_factor_YidD"/>
</dbReference>
<sequence>MFNLLKQTILLIIKIYQKTISPDTGVLKVFYPFGACRYYPTCSEYCYQAVNKHGVIKGVGAGVKRLLKCHPLSKGGYDPIN</sequence>
<dbReference type="GO" id="GO:0005886">
    <property type="term" value="C:plasma membrane"/>
    <property type="evidence" value="ECO:0007669"/>
    <property type="project" value="UniProtKB-SubCell"/>
</dbReference>
<organism evidence="2 3">
    <name type="scientific">Candidatus Komeilibacteria bacterium CG_4_10_14_0_8_um_filter_37_78</name>
    <dbReference type="NCBI Taxonomy" id="1974471"/>
    <lineage>
        <taxon>Bacteria</taxon>
        <taxon>Candidatus Komeiliibacteriota</taxon>
    </lineage>
</organism>
<comment type="function">
    <text evidence="1">Could be involved in insertion of integral membrane proteins into the membrane.</text>
</comment>
<dbReference type="PANTHER" id="PTHR33383:SF1">
    <property type="entry name" value="MEMBRANE PROTEIN INSERTION EFFICIENCY FACTOR-RELATED"/>
    <property type="match status" value="1"/>
</dbReference>
<gene>
    <name evidence="2" type="ORF">COY67_02910</name>
</gene>
<dbReference type="Proteomes" id="UP000228689">
    <property type="component" value="Unassembled WGS sequence"/>
</dbReference>
<keyword evidence="1" id="KW-1003">Cell membrane</keyword>
<dbReference type="EMBL" id="PFMC01000071">
    <property type="protein sequence ID" value="PIY94188.1"/>
    <property type="molecule type" value="Genomic_DNA"/>
</dbReference>
<evidence type="ECO:0000256" key="1">
    <source>
        <dbReference type="HAMAP-Rule" id="MF_00386"/>
    </source>
</evidence>
<comment type="subcellular location">
    <subcellularLocation>
        <location evidence="1">Cell membrane</location>
        <topology evidence="1">Peripheral membrane protein</topology>
        <orientation evidence="1">Cytoplasmic side</orientation>
    </subcellularLocation>
</comment>
<evidence type="ECO:0000313" key="2">
    <source>
        <dbReference type="EMBL" id="PIY94188.1"/>
    </source>
</evidence>
<reference evidence="3" key="1">
    <citation type="submission" date="2017-09" db="EMBL/GenBank/DDBJ databases">
        <title>Depth-based differentiation of microbial function through sediment-hosted aquifers and enrichment of novel symbionts in the deep terrestrial subsurface.</title>
        <authorList>
            <person name="Probst A.J."/>
            <person name="Ladd B."/>
            <person name="Jarett J.K."/>
            <person name="Geller-Mcgrath D.E."/>
            <person name="Sieber C.M.K."/>
            <person name="Emerson J.B."/>
            <person name="Anantharaman K."/>
            <person name="Thomas B.C."/>
            <person name="Malmstrom R."/>
            <person name="Stieglmeier M."/>
            <person name="Klingl A."/>
            <person name="Woyke T."/>
            <person name="Ryan C.M."/>
            <person name="Banfield J.F."/>
        </authorList>
    </citation>
    <scope>NUCLEOTIDE SEQUENCE [LARGE SCALE GENOMIC DNA]</scope>
</reference>
<accession>A0A2M7RBQ0</accession>
<dbReference type="Pfam" id="PF01809">
    <property type="entry name" value="YidD"/>
    <property type="match status" value="1"/>
</dbReference>
<dbReference type="HAMAP" id="MF_00386">
    <property type="entry name" value="UPF0161_YidD"/>
    <property type="match status" value="1"/>
</dbReference>